<keyword evidence="1" id="KW-0805">Transcription regulation</keyword>
<dbReference type="CDD" id="cd06267">
    <property type="entry name" value="PBP1_LacI_sugar_binding-like"/>
    <property type="match status" value="1"/>
</dbReference>
<feature type="domain" description="HTH lacI-type" evidence="4">
    <location>
        <begin position="4"/>
        <end position="59"/>
    </location>
</feature>
<dbReference type="SUPFAM" id="SSF47413">
    <property type="entry name" value="lambda repressor-like DNA-binding domains"/>
    <property type="match status" value="1"/>
</dbReference>
<name>A0A942TBG4_9BACI</name>
<comment type="caution">
    <text evidence="5">The sequence shown here is derived from an EMBL/GenBank/DDBJ whole genome shotgun (WGS) entry which is preliminary data.</text>
</comment>
<reference evidence="5 6" key="1">
    <citation type="submission" date="2021-05" db="EMBL/GenBank/DDBJ databases">
        <title>Novel Bacillus species.</title>
        <authorList>
            <person name="Liu G."/>
        </authorList>
    </citation>
    <scope>NUCLEOTIDE SEQUENCE [LARGE SCALE GENOMIC DNA]</scope>
    <source>
        <strain evidence="6">FJAT-49780</strain>
    </source>
</reference>
<dbReference type="Gene3D" id="3.40.50.2300">
    <property type="match status" value="2"/>
</dbReference>
<evidence type="ECO:0000256" key="2">
    <source>
        <dbReference type="ARBA" id="ARBA00023125"/>
    </source>
</evidence>
<evidence type="ECO:0000313" key="5">
    <source>
        <dbReference type="EMBL" id="MBS4193603.1"/>
    </source>
</evidence>
<dbReference type="EMBL" id="JAGYPG010000001">
    <property type="protein sequence ID" value="MBS4193603.1"/>
    <property type="molecule type" value="Genomic_DNA"/>
</dbReference>
<dbReference type="SUPFAM" id="SSF53822">
    <property type="entry name" value="Periplasmic binding protein-like I"/>
    <property type="match status" value="1"/>
</dbReference>
<dbReference type="Pfam" id="PF13377">
    <property type="entry name" value="Peripla_BP_3"/>
    <property type="match status" value="1"/>
</dbReference>
<protein>
    <submittedName>
        <fullName evidence="5">LacI family DNA-binding transcriptional regulator</fullName>
    </submittedName>
</protein>
<dbReference type="AlphaFoldDB" id="A0A942TBG4"/>
<evidence type="ECO:0000313" key="6">
    <source>
        <dbReference type="Proteomes" id="UP000681414"/>
    </source>
</evidence>
<evidence type="ECO:0000256" key="1">
    <source>
        <dbReference type="ARBA" id="ARBA00023015"/>
    </source>
</evidence>
<dbReference type="SMART" id="SM00354">
    <property type="entry name" value="HTH_LACI"/>
    <property type="match status" value="1"/>
</dbReference>
<dbReference type="GO" id="GO:0000976">
    <property type="term" value="F:transcription cis-regulatory region binding"/>
    <property type="evidence" value="ECO:0007669"/>
    <property type="project" value="TreeGrafter"/>
</dbReference>
<keyword evidence="3" id="KW-0804">Transcription</keyword>
<evidence type="ECO:0000256" key="3">
    <source>
        <dbReference type="ARBA" id="ARBA00023163"/>
    </source>
</evidence>
<evidence type="ECO:0000259" key="4">
    <source>
        <dbReference type="PROSITE" id="PS50932"/>
    </source>
</evidence>
<dbReference type="PANTHER" id="PTHR30146">
    <property type="entry name" value="LACI-RELATED TRANSCRIPTIONAL REPRESSOR"/>
    <property type="match status" value="1"/>
</dbReference>
<dbReference type="CDD" id="cd01392">
    <property type="entry name" value="HTH_LacI"/>
    <property type="match status" value="1"/>
</dbReference>
<keyword evidence="6" id="KW-1185">Reference proteome</keyword>
<dbReference type="Proteomes" id="UP000681414">
    <property type="component" value="Unassembled WGS sequence"/>
</dbReference>
<organism evidence="5 6">
    <name type="scientific">Lederbergia citri</name>
    <dbReference type="NCBI Taxonomy" id="2833580"/>
    <lineage>
        <taxon>Bacteria</taxon>
        <taxon>Bacillati</taxon>
        <taxon>Bacillota</taxon>
        <taxon>Bacilli</taxon>
        <taxon>Bacillales</taxon>
        <taxon>Bacillaceae</taxon>
        <taxon>Lederbergia</taxon>
    </lineage>
</organism>
<dbReference type="PRINTS" id="PR00036">
    <property type="entry name" value="HTHLACI"/>
</dbReference>
<dbReference type="Gene3D" id="1.10.260.40">
    <property type="entry name" value="lambda repressor-like DNA-binding domains"/>
    <property type="match status" value="1"/>
</dbReference>
<dbReference type="RefSeq" id="WP_213122902.1">
    <property type="nucleotide sequence ID" value="NZ_JAGYPG010000001.1"/>
</dbReference>
<gene>
    <name evidence="5" type="ORF">KHA97_00785</name>
</gene>
<dbReference type="InterPro" id="IPR046335">
    <property type="entry name" value="LacI/GalR-like_sensor"/>
</dbReference>
<dbReference type="InterPro" id="IPR010982">
    <property type="entry name" value="Lambda_DNA-bd_dom_sf"/>
</dbReference>
<dbReference type="PANTHER" id="PTHR30146:SF109">
    <property type="entry name" value="HTH-TYPE TRANSCRIPTIONAL REGULATOR GALS"/>
    <property type="match status" value="1"/>
</dbReference>
<dbReference type="PROSITE" id="PS50932">
    <property type="entry name" value="HTH_LACI_2"/>
    <property type="match status" value="1"/>
</dbReference>
<dbReference type="Pfam" id="PF00356">
    <property type="entry name" value="LacI"/>
    <property type="match status" value="1"/>
</dbReference>
<sequence length="335" mass="37833">MKRLTIKDIAEKAGVSITTVSRVLNQKEEGMSQKTREKVLKVMEEVDFQPNQFARGLVTKRSKTFGLIVPNISNPYFPELCRGVEDEANESEYSLIICNSDDQTDKEKRYLRLLEEQQVDGIIFSAKDYLDPSDEEQLSRAKIPFVLIDRGKEEKKHSGVFLDNDKGGYLAGKHLIELGHRNIACIIGPRSIALSNDRLEGFQRALRESGVELLPSHIIEGNFQMEMAYHKSKDLLMKKEVTAIFACNDMMACGVYRMAHELGIRIPTDLSIVGFDDIPLISALIPKLTTIRQDTYQMGREAVKLLIQKLDNIETTSVLFNPTLVVRESSTPPNV</sequence>
<proteinExistence type="predicted"/>
<dbReference type="InterPro" id="IPR000843">
    <property type="entry name" value="HTH_LacI"/>
</dbReference>
<dbReference type="GO" id="GO:0003700">
    <property type="term" value="F:DNA-binding transcription factor activity"/>
    <property type="evidence" value="ECO:0007669"/>
    <property type="project" value="TreeGrafter"/>
</dbReference>
<keyword evidence="2 5" id="KW-0238">DNA-binding</keyword>
<dbReference type="PROSITE" id="PS00356">
    <property type="entry name" value="HTH_LACI_1"/>
    <property type="match status" value="1"/>
</dbReference>
<accession>A0A942TBG4</accession>
<dbReference type="InterPro" id="IPR028082">
    <property type="entry name" value="Peripla_BP_I"/>
</dbReference>